<evidence type="ECO:0000313" key="4">
    <source>
        <dbReference type="EMBL" id="GEU33526.1"/>
    </source>
</evidence>
<dbReference type="Pfam" id="PF00098">
    <property type="entry name" value="zf-CCHC"/>
    <property type="match status" value="1"/>
</dbReference>
<gene>
    <name evidence="4" type="ORF">Tci_005504</name>
</gene>
<dbReference type="PANTHER" id="PTHR11439">
    <property type="entry name" value="GAG-POL-RELATED RETROTRANSPOSON"/>
    <property type="match status" value="1"/>
</dbReference>
<dbReference type="InterPro" id="IPR036875">
    <property type="entry name" value="Znf_CCHC_sf"/>
</dbReference>
<dbReference type="InterPro" id="IPR013103">
    <property type="entry name" value="RVT_2"/>
</dbReference>
<feature type="region of interest" description="Disordered" evidence="2">
    <location>
        <begin position="1015"/>
        <end position="1072"/>
    </location>
</feature>
<dbReference type="SUPFAM" id="SSF57756">
    <property type="entry name" value="Retrovirus zinc finger-like domains"/>
    <property type="match status" value="1"/>
</dbReference>
<dbReference type="EMBL" id="BKCJ010000474">
    <property type="protein sequence ID" value="GEU33526.1"/>
    <property type="molecule type" value="Genomic_DNA"/>
</dbReference>
<reference evidence="4" key="1">
    <citation type="journal article" date="2019" name="Sci. Rep.">
        <title>Draft genome of Tanacetum cinerariifolium, the natural source of mosquito coil.</title>
        <authorList>
            <person name="Yamashiro T."/>
            <person name="Shiraishi A."/>
            <person name="Satake H."/>
            <person name="Nakayama K."/>
        </authorList>
    </citation>
    <scope>NUCLEOTIDE SEQUENCE</scope>
</reference>
<feature type="compositionally biased region" description="Pro residues" evidence="2">
    <location>
        <begin position="1052"/>
        <end position="1067"/>
    </location>
</feature>
<evidence type="ECO:0000256" key="1">
    <source>
        <dbReference type="PROSITE-ProRule" id="PRU00047"/>
    </source>
</evidence>
<keyword evidence="1" id="KW-0863">Zinc-finger</keyword>
<accession>A0A6L2J9D2</accession>
<feature type="domain" description="CCHC-type" evidence="3">
    <location>
        <begin position="137"/>
        <end position="151"/>
    </location>
</feature>
<dbReference type="InterPro" id="IPR001878">
    <property type="entry name" value="Znf_CCHC"/>
</dbReference>
<sequence>MDLIISVGQKNTLVEYMILFGADNHPPMLDKDLYDSWKSQMELYMQNREHRRMILESVKHDPLIWPTIKENGVIRTKKYDELSTTEKIQANCDFKATNIILQGLPYDIYSLVNHYRVAKDLWERIQLLMQGHQRVIKCFNCQGEGHMARQCLTPKRTRDATWFRDKVLLVEAQGKAYQEDDLDAYDFDCGDFSTTKAVLMANLFSYRSDVLSQDTNSFAQQDAMIFYVFEQLSHQVTNCNKEKNAQFVDFEKEINYLKQTLSKQSKEKKLLTKTFNVFKNESKEKEAKNIDTEIALEKKVKELDNIICKIALGFQNPFYLKKAQQIRPMLYDGNVIVKETNKDFGKHVVPQRELSDEQALHPNTDQSASSPVKIKAPRELPKLSLVVSAAKLPILNPNEFDLWKMMIDQYFLMNDYSLWEVILDVDSSVPRRIIEGVLQTVAPTTAEQKLARKNELIARAIEKRFRRNTETKKVQKTLLKQQYENFTVSADASVSAVCAKIPVSSLPNVDSLSNGVIYSFFANQSNSPQLDNEDLKYIDIDNLEEIDLRWQMAMLTMQARRKGHFARGCRSPNDSRRNGDAEPQRRTSYQEEEESSNFALMAFSSSSSSYDTEEEPKRVHQALKDLSWIEAMQKELLQFKMQKVWVLVNLPHGKRAIGTKWVYRNKKDEKGIVIRNKARLVTQGHTQEEENNYEEVFAPVARIKAIRLFLAYASFMGFMVYQMDSQKGDISLVQINVDDIIFGATNKDLCKSFEKLMKDKFQMSLMGELTFFLGLQVKKKKDGIFISQDKYVAEILRKFGLTEGKSASTPIDTEKPLLKDSDGEDVDMNTYRSMIGSLMYLTSSRPDIIFAVEKVGIGVNAIDLQVSVVRHLLLLLVDQLLLFKSDELVNDVTRLQALVDKKKVVVTEAAIREVLCLDDAEGVDCLPNEEIFIELARIGYEKPSTKLTFYKAFFLSQWRLLIHTILQSMSAKQTFCNEFSSSMASAVICLSTGKGFSRFETPLFERMLVGQEIEEERDADEHVDDDTACDDAHGDDTAAHGEVPTVTQEPFIPSPTPPTLSPQPPQDLPSTSQGRMIAEIDKDDVVVLMDDKEEDKKVKEAKEDETEPTEVQEVVDVVTTVKLITEVVTAASETVTAASAIIPTSEPQVPAAILIGAPVRVTAAPSRKRKGAVIMDPGEELTTSTIIPAETKSKDKGKGILVEEPKPLKKKQQIEQDEQFARKLHAKLNKDIDWDVAIGYVKLKAKEDPAVQRYQVMKRKPQTKAQARKNMMKYLNNVVGFKLDYFKGMSYDDIRPIFEAKYNSNVDFLLKTKEQMEEEENRAL</sequence>
<keyword evidence="1" id="KW-0862">Zinc</keyword>
<dbReference type="GO" id="GO:0003676">
    <property type="term" value="F:nucleic acid binding"/>
    <property type="evidence" value="ECO:0007669"/>
    <property type="project" value="InterPro"/>
</dbReference>
<evidence type="ECO:0000259" key="3">
    <source>
        <dbReference type="PROSITE" id="PS50158"/>
    </source>
</evidence>
<feature type="region of interest" description="Disordered" evidence="2">
    <location>
        <begin position="563"/>
        <end position="596"/>
    </location>
</feature>
<comment type="caution">
    <text evidence="4">The sequence shown here is derived from an EMBL/GenBank/DDBJ whole genome shotgun (WGS) entry which is preliminary data.</text>
</comment>
<feature type="compositionally biased region" description="Acidic residues" evidence="2">
    <location>
        <begin position="1015"/>
        <end position="1029"/>
    </location>
</feature>
<dbReference type="PANTHER" id="PTHR11439:SF483">
    <property type="entry name" value="PEPTIDE SYNTHASE GLIP-LIKE, PUTATIVE (AFU_ORTHOLOGUE AFUA_3G12920)-RELATED"/>
    <property type="match status" value="1"/>
</dbReference>
<name>A0A6L2J9D2_TANCI</name>
<dbReference type="Pfam" id="PF07727">
    <property type="entry name" value="RVT_2"/>
    <property type="match status" value="2"/>
</dbReference>
<protein>
    <recommendedName>
        <fullName evidence="3">CCHC-type domain-containing protein</fullName>
    </recommendedName>
</protein>
<dbReference type="PROSITE" id="PS50158">
    <property type="entry name" value="ZF_CCHC"/>
    <property type="match status" value="1"/>
</dbReference>
<evidence type="ECO:0000256" key="2">
    <source>
        <dbReference type="SAM" id="MobiDB-lite"/>
    </source>
</evidence>
<dbReference type="GO" id="GO:0008270">
    <property type="term" value="F:zinc ion binding"/>
    <property type="evidence" value="ECO:0007669"/>
    <property type="project" value="UniProtKB-KW"/>
</dbReference>
<keyword evidence="1" id="KW-0479">Metal-binding</keyword>
<proteinExistence type="predicted"/>
<feature type="compositionally biased region" description="Basic and acidic residues" evidence="2">
    <location>
        <begin position="1030"/>
        <end position="1039"/>
    </location>
</feature>
<feature type="compositionally biased region" description="Basic and acidic residues" evidence="2">
    <location>
        <begin position="573"/>
        <end position="589"/>
    </location>
</feature>
<dbReference type="SMART" id="SM00343">
    <property type="entry name" value="ZnF_C2HC"/>
    <property type="match status" value="1"/>
</dbReference>
<dbReference type="Gene3D" id="4.10.60.10">
    <property type="entry name" value="Zinc finger, CCHC-type"/>
    <property type="match status" value="1"/>
</dbReference>
<organism evidence="4">
    <name type="scientific">Tanacetum cinerariifolium</name>
    <name type="common">Dalmatian daisy</name>
    <name type="synonym">Chrysanthemum cinerariifolium</name>
    <dbReference type="NCBI Taxonomy" id="118510"/>
    <lineage>
        <taxon>Eukaryota</taxon>
        <taxon>Viridiplantae</taxon>
        <taxon>Streptophyta</taxon>
        <taxon>Embryophyta</taxon>
        <taxon>Tracheophyta</taxon>
        <taxon>Spermatophyta</taxon>
        <taxon>Magnoliopsida</taxon>
        <taxon>eudicotyledons</taxon>
        <taxon>Gunneridae</taxon>
        <taxon>Pentapetalae</taxon>
        <taxon>asterids</taxon>
        <taxon>campanulids</taxon>
        <taxon>Asterales</taxon>
        <taxon>Asteraceae</taxon>
        <taxon>Asteroideae</taxon>
        <taxon>Anthemideae</taxon>
        <taxon>Anthemidinae</taxon>
        <taxon>Tanacetum</taxon>
    </lineage>
</organism>